<evidence type="ECO:0000313" key="11">
    <source>
        <dbReference type="Proteomes" id="UP000029981"/>
    </source>
</evidence>
<dbReference type="OMA" id="NWYRVRT"/>
<reference evidence="10 11" key="1">
    <citation type="journal article" date="2009" name="Nat. Genet.">
        <title>The genome of the cucumber, Cucumis sativus L.</title>
        <authorList>
            <person name="Huang S."/>
            <person name="Li R."/>
            <person name="Zhang Z."/>
            <person name="Li L."/>
            <person name="Gu X."/>
            <person name="Fan W."/>
            <person name="Lucas W.J."/>
            <person name="Wang X."/>
            <person name="Xie B."/>
            <person name="Ni P."/>
            <person name="Ren Y."/>
            <person name="Zhu H."/>
            <person name="Li J."/>
            <person name="Lin K."/>
            <person name="Jin W."/>
            <person name="Fei Z."/>
            <person name="Li G."/>
            <person name="Staub J."/>
            <person name="Kilian A."/>
            <person name="van der Vossen E.A."/>
            <person name="Wu Y."/>
            <person name="Guo J."/>
            <person name="He J."/>
            <person name="Jia Z."/>
            <person name="Ren Y."/>
            <person name="Tian G."/>
            <person name="Lu Y."/>
            <person name="Ruan J."/>
            <person name="Qian W."/>
            <person name="Wang M."/>
            <person name="Huang Q."/>
            <person name="Li B."/>
            <person name="Xuan Z."/>
            <person name="Cao J."/>
            <person name="Asan"/>
            <person name="Wu Z."/>
            <person name="Zhang J."/>
            <person name="Cai Q."/>
            <person name="Bai Y."/>
            <person name="Zhao B."/>
            <person name="Han Y."/>
            <person name="Li Y."/>
            <person name="Li X."/>
            <person name="Wang S."/>
            <person name="Shi Q."/>
            <person name="Liu S."/>
            <person name="Cho W.K."/>
            <person name="Kim J.Y."/>
            <person name="Xu Y."/>
            <person name="Heller-Uszynska K."/>
            <person name="Miao H."/>
            <person name="Cheng Z."/>
            <person name="Zhang S."/>
            <person name="Wu J."/>
            <person name="Yang Y."/>
            <person name="Kang H."/>
            <person name="Li M."/>
            <person name="Liang H."/>
            <person name="Ren X."/>
            <person name="Shi Z."/>
            <person name="Wen M."/>
            <person name="Jian M."/>
            <person name="Yang H."/>
            <person name="Zhang G."/>
            <person name="Yang Z."/>
            <person name="Chen R."/>
            <person name="Liu S."/>
            <person name="Li J."/>
            <person name="Ma L."/>
            <person name="Liu H."/>
            <person name="Zhou Y."/>
            <person name="Zhao J."/>
            <person name="Fang X."/>
            <person name="Li G."/>
            <person name="Fang L."/>
            <person name="Li Y."/>
            <person name="Liu D."/>
            <person name="Zheng H."/>
            <person name="Zhang Y."/>
            <person name="Qin N."/>
            <person name="Li Z."/>
            <person name="Yang G."/>
            <person name="Yang S."/>
            <person name="Bolund L."/>
            <person name="Kristiansen K."/>
            <person name="Zheng H."/>
            <person name="Li S."/>
            <person name="Zhang X."/>
            <person name="Yang H."/>
            <person name="Wang J."/>
            <person name="Sun R."/>
            <person name="Zhang B."/>
            <person name="Jiang S."/>
            <person name="Wang J."/>
            <person name="Du Y."/>
            <person name="Li S."/>
        </authorList>
    </citation>
    <scope>NUCLEOTIDE SEQUENCE [LARGE SCALE GENOMIC DNA]</scope>
    <source>
        <strain evidence="11">cv. 9930</strain>
    </source>
</reference>
<evidence type="ECO:0000256" key="8">
    <source>
        <dbReference type="ARBA" id="ARBA00093212"/>
    </source>
</evidence>
<evidence type="ECO:0000256" key="7">
    <source>
        <dbReference type="ARBA" id="ARBA00058358"/>
    </source>
</evidence>
<name>A0A0A0LYZ6_CUCSA</name>
<keyword evidence="11" id="KW-1185">Reference proteome</keyword>
<comment type="subunit">
    <text evidence="2">Homodimer.</text>
</comment>
<dbReference type="InterPro" id="IPR029058">
    <property type="entry name" value="AB_hydrolase_fold"/>
</dbReference>
<comment type="pathway">
    <text evidence="1">Secondary metabolite biosynthesis; terpenoid biosynthesis.</text>
</comment>
<evidence type="ECO:0000259" key="9">
    <source>
        <dbReference type="Pfam" id="PF00561"/>
    </source>
</evidence>
<organism evidence="10 11">
    <name type="scientific">Cucumis sativus</name>
    <name type="common">Cucumber</name>
    <dbReference type="NCBI Taxonomy" id="3659"/>
    <lineage>
        <taxon>Eukaryota</taxon>
        <taxon>Viridiplantae</taxon>
        <taxon>Streptophyta</taxon>
        <taxon>Embryophyta</taxon>
        <taxon>Tracheophyta</taxon>
        <taxon>Spermatophyta</taxon>
        <taxon>Magnoliopsida</taxon>
        <taxon>eudicotyledons</taxon>
        <taxon>Gunneridae</taxon>
        <taxon>Pentapetalae</taxon>
        <taxon>rosids</taxon>
        <taxon>fabids</taxon>
        <taxon>Cucurbitales</taxon>
        <taxon>Cucurbitaceae</taxon>
        <taxon>Benincaseae</taxon>
        <taxon>Cucumis</taxon>
    </lineage>
</organism>
<dbReference type="Pfam" id="PF00561">
    <property type="entry name" value="Abhydrolase_1"/>
    <property type="match status" value="1"/>
</dbReference>
<dbReference type="PRINTS" id="PR00412">
    <property type="entry name" value="EPOXHYDRLASE"/>
</dbReference>
<comment type="function">
    <text evidence="7">Epoxide hydrolase involved in the biosynthesis of cucurbitacin and mogroside tetracyclic triterpene natural products (e.g. siamenoside I and mogrosides IV, V and VI). Cucurbitacins have cytotoxic properties and exhibit deterrent taste as a defense barrier against herbivores. Mogrosides are nonsugar highly oxygenated compounds used as high-intensity zero-calorie sweeteners; they also possess pharmacological properties such as regulating immunity, lowering blood sugar and lipid levels, protecting the liver, and acting as antioxidants and antitumor agents. Catalyzes the hydrolysis of aromatic epoxide-containing substrates, such as the conversion of 24,25-epoxycucurbitadienol to 24,25-dihydroxycucurbitadienol.</text>
</comment>
<dbReference type="GO" id="GO:0016787">
    <property type="term" value="F:hydrolase activity"/>
    <property type="evidence" value="ECO:0000318"/>
    <property type="project" value="GO_Central"/>
</dbReference>
<proteinExistence type="inferred from homology"/>
<evidence type="ECO:0000313" key="10">
    <source>
        <dbReference type="EMBL" id="KGN66047.1"/>
    </source>
</evidence>
<dbReference type="AlphaFoldDB" id="A0A0A0LYZ6"/>
<accession>A0A0A0LYZ6</accession>
<evidence type="ECO:0000256" key="1">
    <source>
        <dbReference type="ARBA" id="ARBA00004721"/>
    </source>
</evidence>
<dbReference type="GO" id="GO:0004301">
    <property type="term" value="F:epoxide hydrolase activity"/>
    <property type="evidence" value="ECO:0007669"/>
    <property type="project" value="UniProtKB-EC"/>
</dbReference>
<dbReference type="EC" id="3.3.2.10" evidence="3"/>
<dbReference type="SUPFAM" id="SSF53474">
    <property type="entry name" value="alpha/beta-Hydrolases"/>
    <property type="match status" value="1"/>
</dbReference>
<reference evidence="10 11" key="2">
    <citation type="journal article" date="2009" name="PLoS ONE">
        <title>An integrated genetic and cytogenetic map of the cucumber genome.</title>
        <authorList>
            <person name="Ren Y."/>
            <person name="Zhang Z."/>
            <person name="Liu J."/>
            <person name="Staub J.E."/>
            <person name="Han Y."/>
            <person name="Cheng Z."/>
            <person name="Li X."/>
            <person name="Lu J."/>
            <person name="Miao H."/>
            <person name="Kang H."/>
            <person name="Xie B."/>
            <person name="Gu X."/>
            <person name="Wang X."/>
            <person name="Du Y."/>
            <person name="Jin W."/>
            <person name="Huang S."/>
        </authorList>
    </citation>
    <scope>NUCLEOTIDE SEQUENCE [LARGE SCALE GENOMIC DNA]</scope>
    <source>
        <strain evidence="11">cv. 9930</strain>
    </source>
</reference>
<evidence type="ECO:0000256" key="3">
    <source>
        <dbReference type="ARBA" id="ARBA00013006"/>
    </source>
</evidence>
<evidence type="ECO:0000256" key="4">
    <source>
        <dbReference type="ARBA" id="ARBA00022801"/>
    </source>
</evidence>
<dbReference type="Gene3D" id="3.40.50.1820">
    <property type="entry name" value="alpha/beta hydrolase"/>
    <property type="match status" value="1"/>
</dbReference>
<comment type="similarity">
    <text evidence="5">Belongs to the AB hydrolase superfamily. Epoxide hydrolase family.</text>
</comment>
<comment type="catalytic activity">
    <reaction evidence="8">
        <text>(24S)-24,25-epoxycucurbitadienol + H2O = (24R)-24,25-dihydroxycucurbitadienol</text>
        <dbReference type="Rhea" id="RHEA:81855"/>
        <dbReference type="ChEBI" id="CHEBI:15377"/>
        <dbReference type="ChEBI" id="CHEBI:229949"/>
        <dbReference type="ChEBI" id="CHEBI:229950"/>
    </reaction>
    <physiologicalReaction direction="left-to-right" evidence="8">
        <dbReference type="Rhea" id="RHEA:81856"/>
    </physiologicalReaction>
</comment>
<evidence type="ECO:0000256" key="6">
    <source>
        <dbReference type="ARBA" id="ARBA00051067"/>
    </source>
</evidence>
<dbReference type="InterPro" id="IPR000073">
    <property type="entry name" value="AB_hydrolase_1"/>
</dbReference>
<dbReference type="STRING" id="3659.A0A0A0LYZ6"/>
<dbReference type="PANTHER" id="PTHR43329">
    <property type="entry name" value="EPOXIDE HYDROLASE"/>
    <property type="match status" value="1"/>
</dbReference>
<dbReference type="GO" id="GO:0010143">
    <property type="term" value="P:cutin biosynthetic process"/>
    <property type="evidence" value="ECO:0007669"/>
    <property type="project" value="EnsemblPlants"/>
</dbReference>
<protein>
    <recommendedName>
        <fullName evidence="3">soluble epoxide hydrolase</fullName>
        <ecNumber evidence="3">3.3.2.10</ecNumber>
    </recommendedName>
</protein>
<dbReference type="GO" id="GO:0005829">
    <property type="term" value="C:cytosol"/>
    <property type="evidence" value="ECO:0007669"/>
    <property type="project" value="EnsemblPlants"/>
</dbReference>
<sequence>MDTISHRTVSVNGINMHIAEKGEGPIVLFIHGFPELWYTWRHQILALSSLGYHAVAPDLRGYGDSDAPDSISSYSIMHIVGDLVALVESFGVKEVFVVAHDWGALIAWSLCLFRAEMVKAFVCLSVPFRPRHPNRKPVETMRMVFGDDYYICRFQNPGEIEEEMAQVGAKDVLRGILTTRRQGPPIYPKKQAFRARAGPPSPLPSWLSEEDLSYFASKYEQKGFTGPLNYYRSMDLNWELTAPWTGVQVKVPVKFIVGDVDMVYTTPGVKEYVNGGGFKKDVPFLQDVVVMDGVGHFLNQEKPEEINTHIYDFIKKF</sequence>
<gene>
    <name evidence="10" type="ORF">Csa_1G569240</name>
</gene>
<evidence type="ECO:0000256" key="2">
    <source>
        <dbReference type="ARBA" id="ARBA00011738"/>
    </source>
</evidence>
<reference evidence="10 11" key="3">
    <citation type="journal article" date="2010" name="BMC Genomics">
        <title>Transcriptome sequencing and comparative analysis of cucumber flowers with different sex types.</title>
        <authorList>
            <person name="Guo S."/>
            <person name="Zheng Y."/>
            <person name="Joung J.G."/>
            <person name="Liu S."/>
            <person name="Zhang Z."/>
            <person name="Crasta O.R."/>
            <person name="Sobral B.W."/>
            <person name="Xu Y."/>
            <person name="Huang S."/>
            <person name="Fei Z."/>
        </authorList>
    </citation>
    <scope>NUCLEOTIDE SEQUENCE [LARGE SCALE GENOMIC DNA]</scope>
    <source>
        <strain evidence="11">cv. 9930</strain>
    </source>
</reference>
<dbReference type="Proteomes" id="UP000029981">
    <property type="component" value="Chromosome 1"/>
</dbReference>
<keyword evidence="4" id="KW-0378">Hydrolase</keyword>
<evidence type="ECO:0000256" key="5">
    <source>
        <dbReference type="ARBA" id="ARBA00038334"/>
    </source>
</evidence>
<reference evidence="10 11" key="4">
    <citation type="journal article" date="2011" name="BMC Genomics">
        <title>RNA-Seq improves annotation of protein-coding genes in the cucumber genome.</title>
        <authorList>
            <person name="Li Z."/>
            <person name="Zhang Z."/>
            <person name="Yan P."/>
            <person name="Huang S."/>
            <person name="Fei Z."/>
            <person name="Lin K."/>
        </authorList>
    </citation>
    <scope>NUCLEOTIDE SEQUENCE [LARGE SCALE GENOMIC DNA]</scope>
    <source>
        <strain evidence="11">cv. 9930</strain>
    </source>
</reference>
<feature type="domain" description="AB hydrolase-1" evidence="9">
    <location>
        <begin position="25"/>
        <end position="144"/>
    </location>
</feature>
<dbReference type="InterPro" id="IPR000639">
    <property type="entry name" value="Epox_hydrolase-like"/>
</dbReference>
<comment type="catalytic activity">
    <reaction evidence="6">
        <text>an epoxide + H2O = an ethanediol</text>
        <dbReference type="Rhea" id="RHEA:19037"/>
        <dbReference type="ChEBI" id="CHEBI:15377"/>
        <dbReference type="ChEBI" id="CHEBI:32955"/>
        <dbReference type="ChEBI" id="CHEBI:140594"/>
        <dbReference type="EC" id="3.3.2.10"/>
    </reaction>
    <physiologicalReaction direction="left-to-right" evidence="6">
        <dbReference type="Rhea" id="RHEA:19038"/>
    </physiologicalReaction>
</comment>
<dbReference type="Gramene" id="KGN66047">
    <property type="protein sequence ID" value="KGN66047"/>
    <property type="gene ID" value="Csa_1G569240"/>
</dbReference>
<dbReference type="FunFam" id="3.40.50.1820:FF:000161">
    <property type="entry name" value="Epoxide hydrolase"/>
    <property type="match status" value="1"/>
</dbReference>
<dbReference type="KEGG" id="csv:101203211"/>
<dbReference type="EMBL" id="CM002922">
    <property type="protein sequence ID" value="KGN66047.1"/>
    <property type="molecule type" value="Genomic_DNA"/>
</dbReference>
<dbReference type="OrthoDB" id="7130006at2759"/>